<accession>A0A2G5DQF7</accession>
<proteinExistence type="inferred from homology"/>
<evidence type="ECO:0000313" key="7">
    <source>
        <dbReference type="Proteomes" id="UP000230069"/>
    </source>
</evidence>
<dbReference type="GO" id="GO:0005840">
    <property type="term" value="C:ribosome"/>
    <property type="evidence" value="ECO:0007669"/>
    <property type="project" value="UniProtKB-KW"/>
</dbReference>
<feature type="region of interest" description="Disordered" evidence="5">
    <location>
        <begin position="24"/>
        <end position="130"/>
    </location>
</feature>
<dbReference type="InterPro" id="IPR009068">
    <property type="entry name" value="uS15_NS1_RNA-bd_sf"/>
</dbReference>
<dbReference type="NCBIfam" id="TIGR00952">
    <property type="entry name" value="S15_bact"/>
    <property type="match status" value="1"/>
</dbReference>
<dbReference type="EMBL" id="KZ305033">
    <property type="protein sequence ID" value="PIA45676.1"/>
    <property type="molecule type" value="Genomic_DNA"/>
</dbReference>
<keyword evidence="3" id="KW-0687">Ribonucleoprotein</keyword>
<dbReference type="OrthoDB" id="441444at2759"/>
<dbReference type="PANTHER" id="PTHR47546:SF3">
    <property type="entry name" value="30S RIBOSOMAL PROTEIN S15, CHLOROPLASTIC"/>
    <property type="match status" value="1"/>
</dbReference>
<dbReference type="GO" id="GO:0006412">
    <property type="term" value="P:translation"/>
    <property type="evidence" value="ECO:0007669"/>
    <property type="project" value="InterPro"/>
</dbReference>
<dbReference type="Pfam" id="PF00312">
    <property type="entry name" value="Ribosomal_S15"/>
    <property type="match status" value="1"/>
</dbReference>
<evidence type="ECO:0000313" key="6">
    <source>
        <dbReference type="EMBL" id="PIA45676.1"/>
    </source>
</evidence>
<dbReference type="GO" id="GO:0005737">
    <property type="term" value="C:cytoplasm"/>
    <property type="evidence" value="ECO:0007669"/>
    <property type="project" value="UniProtKB-ARBA"/>
</dbReference>
<protein>
    <recommendedName>
        <fullName evidence="4">Small ribosomal subunit protein uS15c</fullName>
    </recommendedName>
</protein>
<dbReference type="AlphaFoldDB" id="A0A2G5DQF7"/>
<dbReference type="SUPFAM" id="SSF47060">
    <property type="entry name" value="S15/NS1 RNA-binding domain"/>
    <property type="match status" value="1"/>
</dbReference>
<keyword evidence="2" id="KW-0689">Ribosomal protein</keyword>
<name>A0A2G5DQF7_AQUCA</name>
<comment type="similarity">
    <text evidence="1">Belongs to the universal ribosomal protein uS15 family.</text>
</comment>
<evidence type="ECO:0000256" key="3">
    <source>
        <dbReference type="ARBA" id="ARBA00023274"/>
    </source>
</evidence>
<dbReference type="HAMAP" id="MF_01343_B">
    <property type="entry name" value="Ribosomal_uS15_B"/>
    <property type="match status" value="1"/>
</dbReference>
<dbReference type="Gene3D" id="1.10.287.10">
    <property type="entry name" value="S15/NS1, RNA-binding"/>
    <property type="match status" value="1"/>
</dbReference>
<evidence type="ECO:0000256" key="5">
    <source>
        <dbReference type="SAM" id="MobiDB-lite"/>
    </source>
</evidence>
<dbReference type="GO" id="GO:0003735">
    <property type="term" value="F:structural constituent of ribosome"/>
    <property type="evidence" value="ECO:0007669"/>
    <property type="project" value="InterPro"/>
</dbReference>
<gene>
    <name evidence="6" type="ORF">AQUCO_01600125v1</name>
</gene>
<dbReference type="InterPro" id="IPR000589">
    <property type="entry name" value="Ribosomal_uS15"/>
</dbReference>
<sequence>MALQLRPKLIIYQNPNFIRLLSTSSSSSLPNNGEEEENKKKDSFGSYFSDLKASLKQPSSSSPLRRISQLPPINTTPSPFYSSSKPKTSSLEEIQQNLSQFRSRTAPPLPNQTSSSSSSTGKTISFQELYRRNVIGKNEGGGEGEGSNTNEAATNRNVKFAQIHESLSKLRSETPSQNRNLSSNKKINPLSLKEFQNNLRIQPDNEKNSSVFVRSETVPMFLNDRRSMVKDDVKSAPNELIRDYKKTDLGERLIKLRPSESNKLGKNWFSLKELNERLIKLRELEEKEGDERLKGGTGITSIIRTSLNKIASASDAKKHQSAVQHFELFKQLEGNEKQDYLNDPPKEHLVEKYFHPDNMSSAEKLKLELKKVRDEFKMSESDCGSSRVQVAQLTTKIKHLSSVLHKKDKHSRKGLQEMVQRRKKLLRYLRRTDWDSYCLCLSKLGLRDNPDYKN</sequence>
<evidence type="ECO:0000256" key="2">
    <source>
        <dbReference type="ARBA" id="ARBA00022980"/>
    </source>
</evidence>
<dbReference type="PANTHER" id="PTHR47546">
    <property type="entry name" value="S15/NS1, RNA-BINDING PROTEIN"/>
    <property type="match status" value="1"/>
</dbReference>
<evidence type="ECO:0000256" key="4">
    <source>
        <dbReference type="ARBA" id="ARBA00035250"/>
    </source>
</evidence>
<dbReference type="GO" id="GO:1990904">
    <property type="term" value="C:ribonucleoprotein complex"/>
    <property type="evidence" value="ECO:0007669"/>
    <property type="project" value="UniProtKB-KW"/>
</dbReference>
<evidence type="ECO:0000256" key="1">
    <source>
        <dbReference type="ARBA" id="ARBA00008434"/>
    </source>
</evidence>
<dbReference type="InParanoid" id="A0A2G5DQF7"/>
<feature type="compositionally biased region" description="Polar residues" evidence="5">
    <location>
        <begin position="71"/>
        <end position="103"/>
    </location>
</feature>
<dbReference type="STRING" id="218851.A0A2G5DQF7"/>
<keyword evidence="7" id="KW-1185">Reference proteome</keyword>
<dbReference type="InterPro" id="IPR005290">
    <property type="entry name" value="Ribosomal_uS15_bac-type"/>
</dbReference>
<dbReference type="FunCoup" id="A0A2G5DQF7">
    <property type="interactions" value="2056"/>
</dbReference>
<organism evidence="6 7">
    <name type="scientific">Aquilegia coerulea</name>
    <name type="common">Rocky mountain columbine</name>
    <dbReference type="NCBI Taxonomy" id="218851"/>
    <lineage>
        <taxon>Eukaryota</taxon>
        <taxon>Viridiplantae</taxon>
        <taxon>Streptophyta</taxon>
        <taxon>Embryophyta</taxon>
        <taxon>Tracheophyta</taxon>
        <taxon>Spermatophyta</taxon>
        <taxon>Magnoliopsida</taxon>
        <taxon>Ranunculales</taxon>
        <taxon>Ranunculaceae</taxon>
        <taxon>Thalictroideae</taxon>
        <taxon>Aquilegia</taxon>
    </lineage>
</organism>
<dbReference type="CDD" id="cd00353">
    <property type="entry name" value="Ribosomal_S15p_S13e"/>
    <property type="match status" value="1"/>
</dbReference>
<dbReference type="SMART" id="SM01387">
    <property type="entry name" value="Ribosomal_S15"/>
    <property type="match status" value="1"/>
</dbReference>
<dbReference type="Proteomes" id="UP000230069">
    <property type="component" value="Unassembled WGS sequence"/>
</dbReference>
<reference evidence="6 7" key="1">
    <citation type="submission" date="2017-09" db="EMBL/GenBank/DDBJ databases">
        <title>WGS assembly of Aquilegia coerulea Goldsmith.</title>
        <authorList>
            <person name="Hodges S."/>
            <person name="Kramer E."/>
            <person name="Nordborg M."/>
            <person name="Tomkins J."/>
            <person name="Borevitz J."/>
            <person name="Derieg N."/>
            <person name="Yan J."/>
            <person name="Mihaltcheva S."/>
            <person name="Hayes R.D."/>
            <person name="Rokhsar D."/>
        </authorList>
    </citation>
    <scope>NUCLEOTIDE SEQUENCE [LARGE SCALE GENOMIC DNA]</scope>
    <source>
        <strain evidence="7">cv. Goldsmith</strain>
    </source>
</reference>